<evidence type="ECO:0000313" key="3">
    <source>
        <dbReference type="Proteomes" id="UP000070299"/>
    </source>
</evidence>
<keyword evidence="3" id="KW-1185">Reference proteome</keyword>
<dbReference type="OrthoDB" id="5574348at2"/>
<dbReference type="EMBL" id="LSNE01000006">
    <property type="protein sequence ID" value="KXI28726.1"/>
    <property type="molecule type" value="Genomic_DNA"/>
</dbReference>
<dbReference type="Gene3D" id="1.25.40.10">
    <property type="entry name" value="Tetratricopeptide repeat domain"/>
    <property type="match status" value="2"/>
</dbReference>
<keyword evidence="1" id="KW-0802">TPR repeat</keyword>
<dbReference type="SUPFAM" id="SSF81901">
    <property type="entry name" value="HCP-like"/>
    <property type="match status" value="1"/>
</dbReference>
<evidence type="ECO:0000256" key="1">
    <source>
        <dbReference type="PROSITE-ProRule" id="PRU00339"/>
    </source>
</evidence>
<reference evidence="3" key="1">
    <citation type="submission" date="2016-02" db="EMBL/GenBank/DDBJ databases">
        <authorList>
            <person name="Schultz-Johansen M."/>
            <person name="Glaring M.A."/>
            <person name="Bech P.K."/>
            <person name="Stougaard P."/>
        </authorList>
    </citation>
    <scope>NUCLEOTIDE SEQUENCE [LARGE SCALE GENOMIC DNA]</scope>
    <source>
        <strain evidence="3">S66</strain>
    </source>
</reference>
<dbReference type="AlphaFoldDB" id="A0A136A0F4"/>
<dbReference type="Proteomes" id="UP000070299">
    <property type="component" value="Unassembled WGS sequence"/>
</dbReference>
<accession>A0A136A0F4</accession>
<dbReference type="InterPro" id="IPR011990">
    <property type="entry name" value="TPR-like_helical_dom_sf"/>
</dbReference>
<dbReference type="Pfam" id="PF13432">
    <property type="entry name" value="TPR_16"/>
    <property type="match status" value="1"/>
</dbReference>
<evidence type="ECO:0000313" key="2">
    <source>
        <dbReference type="EMBL" id="KXI28726.1"/>
    </source>
</evidence>
<proteinExistence type="predicted"/>
<name>A0A136A0F4_9ALTE</name>
<gene>
    <name evidence="2" type="ORF">AX660_16175</name>
</gene>
<feature type="repeat" description="TPR" evidence="1">
    <location>
        <begin position="60"/>
        <end position="93"/>
    </location>
</feature>
<dbReference type="SMART" id="SM00028">
    <property type="entry name" value="TPR"/>
    <property type="match status" value="3"/>
</dbReference>
<dbReference type="SUPFAM" id="SSF48452">
    <property type="entry name" value="TPR-like"/>
    <property type="match status" value="1"/>
</dbReference>
<protein>
    <submittedName>
        <fullName evidence="2">Uncharacterized protein</fullName>
    </submittedName>
</protein>
<dbReference type="STRING" id="1799789.AX660_16175"/>
<sequence length="421" mass="47955">MAEETVSERKTQRVPTLRAKVYDQLSRAQTFADAGDSKQAFAVLDEVKGKASSMNSYELAMMYNFYGFINYNLEQFDQAIAAFEQVVQQQPIPTSFEQATLFSLAQLHMMRGNYDKTIVFIEKWETIQKEVTPGAEIPAKNLVLKAQAMYQKQDYAKASTYINQAVEQQENSKEGYQVDENWYVLQRAVYYELKQPEQVKNVLLKLVKQYEKPSYWIQLAGMYGELGDEKQQLAYMEIAYQLDYIATGSDIFNLSQLYYYHQMPFKAAMLMESAIKQGKLPEDQRNLTFLAQAWSFAKENDKAVPVMLAAAKLSKDGELDAQLAQIYLNLELWEKAITASETALQKGGLRNEGTVHLVLGMAHFNVGDYNLALNELALAEKDKGSQGMAKQWLKFVQAEKLSNERLQAQVAPSSAHDRYLP</sequence>
<comment type="caution">
    <text evidence="2">The sequence shown here is derived from an EMBL/GenBank/DDBJ whole genome shotgun (WGS) entry which is preliminary data.</text>
</comment>
<dbReference type="InterPro" id="IPR019734">
    <property type="entry name" value="TPR_rpt"/>
</dbReference>
<organism evidence="2 3">
    <name type="scientific">Paraglaciecola hydrolytica</name>
    <dbReference type="NCBI Taxonomy" id="1799789"/>
    <lineage>
        <taxon>Bacteria</taxon>
        <taxon>Pseudomonadati</taxon>
        <taxon>Pseudomonadota</taxon>
        <taxon>Gammaproteobacteria</taxon>
        <taxon>Alteromonadales</taxon>
        <taxon>Alteromonadaceae</taxon>
        <taxon>Paraglaciecola</taxon>
    </lineage>
</organism>
<dbReference type="PROSITE" id="PS50005">
    <property type="entry name" value="TPR"/>
    <property type="match status" value="1"/>
</dbReference>